<evidence type="ECO:0000256" key="3">
    <source>
        <dbReference type="ARBA" id="ARBA00022801"/>
    </source>
</evidence>
<dbReference type="GO" id="GO:0016020">
    <property type="term" value="C:membrane"/>
    <property type="evidence" value="ECO:0007669"/>
    <property type="project" value="UniProtKB-SubCell"/>
</dbReference>
<gene>
    <name evidence="7" type="ORF">THS5294_01416</name>
</gene>
<sequence length="687" mass="75660">MNMAPPIPSAGPDDGLSASDRLLKSAVAGLDAFAQQMEPVKAAVLTAKNLGDDSSAKIAAQLEAKIEAFEPSVTMIGQIKSGKTSLVNCMIGRPDLLPTDVNPWTSVVTSLHMSPKPINAETRAQFCFFEENEWDRLIAGGGRIGELADRAGADDELAKIKAQVEQMRQKSKLRLGERFELLLGQQHDYGYFDHELVERYVCLGDDFDDSASEQQGRFADITRSADLFFHQPALPVRLCIRDTPGVNDTFMMREQITIRAIRDSRICVVVLSAHQALSSTDLALVRLISNVKSNEVIIFVNRVDELSEPSTQVVQIRDSIVETLAKIDGPKDAEIIFGSAIWAQGAMMGSFSRVPEASKAALMQLVNASEDASLQHQTTRSVLWELSGMPALYAAISSQIMHGEGQGLVRHIGARARNLLAGVQQADNLKAKAQIGEVPVQISASEISTAVAVIKESSKTTLMAELDEAQTAFSIRLDRVHDSFLARATDALLSYLEQFGDDEVWEYDPAGLRLLLRSSYQAHGKTVQSAFDRCVRQAAEEIGSLYQNALNLPVELFDIKVPPPLRVPPPVTLGQTIALDLKGTWWRNWWYKRRGYQSFATDFRKLIHAETIGVIQDLKSQHGDALREQAVQEAERFVCEQAEILLNTLSAPLLAKDGVDALFDRQTLIARDVEVQQAIRSLEAIEA</sequence>
<evidence type="ECO:0000256" key="1">
    <source>
        <dbReference type="ARBA" id="ARBA00004370"/>
    </source>
</evidence>
<evidence type="ECO:0000313" key="8">
    <source>
        <dbReference type="Proteomes" id="UP000051298"/>
    </source>
</evidence>
<protein>
    <submittedName>
        <fullName evidence="7">GTP-binding protein Der</fullName>
    </submittedName>
</protein>
<dbReference type="InterPro" id="IPR045063">
    <property type="entry name" value="Dynamin_N"/>
</dbReference>
<proteinExistence type="predicted"/>
<reference evidence="7 8" key="1">
    <citation type="submission" date="2015-09" db="EMBL/GenBank/DDBJ databases">
        <authorList>
            <consortium name="Swine Surveillance"/>
        </authorList>
    </citation>
    <scope>NUCLEOTIDE SEQUENCE [LARGE SCALE GENOMIC DNA]</scope>
    <source>
        <strain evidence="7 8">CECT 5294</strain>
    </source>
</reference>
<keyword evidence="5" id="KW-0472">Membrane</keyword>
<dbReference type="Proteomes" id="UP000051298">
    <property type="component" value="Unassembled WGS sequence"/>
</dbReference>
<keyword evidence="4" id="KW-0342">GTP-binding</keyword>
<dbReference type="GO" id="GO:0005525">
    <property type="term" value="F:GTP binding"/>
    <property type="evidence" value="ECO:0007669"/>
    <property type="project" value="UniProtKB-KW"/>
</dbReference>
<dbReference type="PANTHER" id="PTHR10465:SF0">
    <property type="entry name" value="SARCALUMENIN"/>
    <property type="match status" value="1"/>
</dbReference>
<dbReference type="PANTHER" id="PTHR10465">
    <property type="entry name" value="TRANSMEMBRANE GTPASE FZO1"/>
    <property type="match status" value="1"/>
</dbReference>
<dbReference type="SUPFAM" id="SSF52540">
    <property type="entry name" value="P-loop containing nucleoside triphosphate hydrolases"/>
    <property type="match status" value="1"/>
</dbReference>
<evidence type="ECO:0000256" key="2">
    <source>
        <dbReference type="ARBA" id="ARBA00022741"/>
    </source>
</evidence>
<dbReference type="EMBL" id="CYRX01000024">
    <property type="protein sequence ID" value="CUH60127.1"/>
    <property type="molecule type" value="Genomic_DNA"/>
</dbReference>
<evidence type="ECO:0000256" key="5">
    <source>
        <dbReference type="ARBA" id="ARBA00023136"/>
    </source>
</evidence>
<evidence type="ECO:0000256" key="4">
    <source>
        <dbReference type="ARBA" id="ARBA00023134"/>
    </source>
</evidence>
<organism evidence="7 8">
    <name type="scientific">Thalassobacter stenotrophicus</name>
    <dbReference type="NCBI Taxonomy" id="266809"/>
    <lineage>
        <taxon>Bacteria</taxon>
        <taxon>Pseudomonadati</taxon>
        <taxon>Pseudomonadota</taxon>
        <taxon>Alphaproteobacteria</taxon>
        <taxon>Rhodobacterales</taxon>
        <taxon>Roseobacteraceae</taxon>
        <taxon>Thalassobacter</taxon>
    </lineage>
</organism>
<dbReference type="AlphaFoldDB" id="A0A0P1EYC1"/>
<dbReference type="Gene3D" id="3.40.50.300">
    <property type="entry name" value="P-loop containing nucleotide triphosphate hydrolases"/>
    <property type="match status" value="1"/>
</dbReference>
<comment type="subcellular location">
    <subcellularLocation>
        <location evidence="1">Membrane</location>
    </subcellularLocation>
</comment>
<dbReference type="InterPro" id="IPR027094">
    <property type="entry name" value="Mitofusin_fam"/>
</dbReference>
<feature type="domain" description="Dynamin N-terminal" evidence="6">
    <location>
        <begin position="73"/>
        <end position="300"/>
    </location>
</feature>
<name>A0A0P1EYC1_9RHOB</name>
<keyword evidence="2" id="KW-0547">Nucleotide-binding</keyword>
<dbReference type="InterPro" id="IPR027417">
    <property type="entry name" value="P-loop_NTPase"/>
</dbReference>
<dbReference type="GO" id="GO:0003924">
    <property type="term" value="F:GTPase activity"/>
    <property type="evidence" value="ECO:0007669"/>
    <property type="project" value="InterPro"/>
</dbReference>
<keyword evidence="3" id="KW-0378">Hydrolase</keyword>
<evidence type="ECO:0000259" key="6">
    <source>
        <dbReference type="Pfam" id="PF00350"/>
    </source>
</evidence>
<accession>A0A0P1EYC1</accession>
<evidence type="ECO:0000313" key="7">
    <source>
        <dbReference type="EMBL" id="CUH60127.1"/>
    </source>
</evidence>
<dbReference type="Pfam" id="PF00350">
    <property type="entry name" value="Dynamin_N"/>
    <property type="match status" value="1"/>
</dbReference>